<evidence type="ECO:0000313" key="3">
    <source>
        <dbReference type="Proteomes" id="UP000248806"/>
    </source>
</evidence>
<evidence type="ECO:0000313" key="2">
    <source>
        <dbReference type="EMBL" id="PZW36820.1"/>
    </source>
</evidence>
<feature type="region of interest" description="Disordered" evidence="1">
    <location>
        <begin position="491"/>
        <end position="536"/>
    </location>
</feature>
<accession>A0A326UJJ8</accession>
<sequence>MSERNTDPYLHNSGHTPSDDKNADKTYAGSASNSENRGYSWPDDKAQQDEIEKTIDDIKRMVVQGASEAQQRIRRVVDKAGDYWQKIQEQPTPRQANTVEEQRLRQLLNMWSNENWRIAKDLGSYAELHTWDSGEVWEATLQTRWESRQMEIVSEPYTGQTVGAPKPLLPVWDYELPQVVGLKPPQTRTRLENMDEIVSCTNCNGTGHVLCANCTGRGWVVCPDCKGRTKKRCTTCRGRGYIADTEPGGTKKPFFKRQAEGVSRSISGKFSDLFEGIRQKGVPIPNPIDSDPAEKGPTIPCPDCVKGEMPCTCGNGKRVCETCEGSRMMLCKNCNGTSKLVRHREIARRFDLRTRTEIIGQTDIPAQQLLKAGGDIVFNTEVNEPLYAAAPPDGVPAEVWSTVVNMVDSETRQGRERSGTEPQLQARPTLQVIELARIPYTRVFYRFGDHDYVVYIYDSEGSEKFYAEQFPARWDNIGRLFKAITADLTTPVTVPNPDDSNRPTGGYRVPVEVPPEDPNNPDTFDEHGGKNPYRYK</sequence>
<dbReference type="CDD" id="cd10719">
    <property type="entry name" value="DnaJ_zf"/>
    <property type="match status" value="1"/>
</dbReference>
<dbReference type="InterPro" id="IPR001305">
    <property type="entry name" value="HSP_DnaJ_Cys-rich_dom"/>
</dbReference>
<dbReference type="OrthoDB" id="139726at2"/>
<dbReference type="InterPro" id="IPR036410">
    <property type="entry name" value="HSP_DnaJ_Cys-rich_dom_sf"/>
</dbReference>
<keyword evidence="3" id="KW-1185">Reference proteome</keyword>
<dbReference type="InterPro" id="IPR052789">
    <property type="entry name" value="SSUH2_homolog"/>
</dbReference>
<dbReference type="SUPFAM" id="SSF57938">
    <property type="entry name" value="DnaJ/Hsp40 cysteine-rich domain"/>
    <property type="match status" value="1"/>
</dbReference>
<dbReference type="AlphaFoldDB" id="A0A326UJJ8"/>
<dbReference type="EMBL" id="QKUF01000001">
    <property type="protein sequence ID" value="PZW36820.1"/>
    <property type="molecule type" value="Genomic_DNA"/>
</dbReference>
<organism evidence="2 3">
    <name type="scientific">Thermosporothrix hazakensis</name>
    <dbReference type="NCBI Taxonomy" id="644383"/>
    <lineage>
        <taxon>Bacteria</taxon>
        <taxon>Bacillati</taxon>
        <taxon>Chloroflexota</taxon>
        <taxon>Ktedonobacteria</taxon>
        <taxon>Ktedonobacterales</taxon>
        <taxon>Thermosporotrichaceae</taxon>
        <taxon>Thermosporothrix</taxon>
    </lineage>
</organism>
<name>A0A326UJJ8_THEHA</name>
<dbReference type="PANTHER" id="PTHR48465">
    <property type="entry name" value="PROTEIN SSUH2 HOMOLOG"/>
    <property type="match status" value="1"/>
</dbReference>
<reference evidence="2 3" key="1">
    <citation type="submission" date="2018-06" db="EMBL/GenBank/DDBJ databases">
        <title>Genomic Encyclopedia of Archaeal and Bacterial Type Strains, Phase II (KMG-II): from individual species to whole genera.</title>
        <authorList>
            <person name="Goeker M."/>
        </authorList>
    </citation>
    <scope>NUCLEOTIDE SEQUENCE [LARGE SCALE GENOMIC DNA]</scope>
    <source>
        <strain evidence="2 3">ATCC BAA-1881</strain>
    </source>
</reference>
<dbReference type="RefSeq" id="WP_111319402.1">
    <property type="nucleotide sequence ID" value="NZ_BIFX01000001.1"/>
</dbReference>
<feature type="region of interest" description="Disordered" evidence="1">
    <location>
        <begin position="1"/>
        <end position="48"/>
    </location>
</feature>
<dbReference type="PANTHER" id="PTHR48465:SF1">
    <property type="entry name" value="PROTEIN SSUH2 HOMOLOG"/>
    <property type="match status" value="1"/>
</dbReference>
<evidence type="ECO:0000256" key="1">
    <source>
        <dbReference type="SAM" id="MobiDB-lite"/>
    </source>
</evidence>
<protein>
    <submittedName>
        <fullName evidence="2">Uncharacterized protein</fullName>
    </submittedName>
</protein>
<dbReference type="GO" id="GO:0031072">
    <property type="term" value="F:heat shock protein binding"/>
    <property type="evidence" value="ECO:0007669"/>
    <property type="project" value="InterPro"/>
</dbReference>
<proteinExistence type="predicted"/>
<comment type="caution">
    <text evidence="2">The sequence shown here is derived from an EMBL/GenBank/DDBJ whole genome shotgun (WGS) entry which is preliminary data.</text>
</comment>
<gene>
    <name evidence="2" type="ORF">EI42_01006</name>
</gene>
<dbReference type="Proteomes" id="UP000248806">
    <property type="component" value="Unassembled WGS sequence"/>
</dbReference>
<dbReference type="GO" id="GO:0051082">
    <property type="term" value="F:unfolded protein binding"/>
    <property type="evidence" value="ECO:0007669"/>
    <property type="project" value="InterPro"/>
</dbReference>